<keyword evidence="8" id="KW-1185">Reference proteome</keyword>
<keyword evidence="5" id="KW-0325">Glycoprotein</keyword>
<dbReference type="Pfam" id="PF05612">
    <property type="entry name" value="Leg1"/>
    <property type="match status" value="1"/>
</dbReference>
<reference evidence="7" key="1">
    <citation type="submission" date="2023-08" db="EMBL/GenBank/DDBJ databases">
        <authorList>
            <person name="Alioto T."/>
            <person name="Alioto T."/>
            <person name="Gomez Garrido J."/>
        </authorList>
    </citation>
    <scope>NUCLEOTIDE SEQUENCE</scope>
</reference>
<protein>
    <submittedName>
        <fullName evidence="7">Protein LEG1 homolog</fullName>
    </submittedName>
</protein>
<proteinExistence type="inferred from homology"/>
<organism evidence="7 8">
    <name type="scientific">Xyrichtys novacula</name>
    <name type="common">Pearly razorfish</name>
    <name type="synonym">Hemipteronotus novacula</name>
    <dbReference type="NCBI Taxonomy" id="13765"/>
    <lineage>
        <taxon>Eukaryota</taxon>
        <taxon>Metazoa</taxon>
        <taxon>Chordata</taxon>
        <taxon>Craniata</taxon>
        <taxon>Vertebrata</taxon>
        <taxon>Euteleostomi</taxon>
        <taxon>Actinopterygii</taxon>
        <taxon>Neopterygii</taxon>
        <taxon>Teleostei</taxon>
        <taxon>Neoteleostei</taxon>
        <taxon>Acanthomorphata</taxon>
        <taxon>Eupercaria</taxon>
        <taxon>Labriformes</taxon>
        <taxon>Labridae</taxon>
        <taxon>Xyrichtys</taxon>
    </lineage>
</organism>
<evidence type="ECO:0000256" key="5">
    <source>
        <dbReference type="ARBA" id="ARBA00023180"/>
    </source>
</evidence>
<comment type="subcellular location">
    <subcellularLocation>
        <location evidence="1">Secreted</location>
    </subcellularLocation>
</comment>
<dbReference type="EMBL" id="OY660880">
    <property type="protein sequence ID" value="CAJ1077348.1"/>
    <property type="molecule type" value="Genomic_DNA"/>
</dbReference>
<keyword evidence="3" id="KW-0964">Secreted</keyword>
<keyword evidence="4 6" id="KW-0732">Signal</keyword>
<comment type="similarity">
    <text evidence="2">Belongs to the LEG1 family.</text>
</comment>
<evidence type="ECO:0000256" key="1">
    <source>
        <dbReference type="ARBA" id="ARBA00004613"/>
    </source>
</evidence>
<dbReference type="AlphaFoldDB" id="A0AAV1GY38"/>
<evidence type="ECO:0000256" key="3">
    <source>
        <dbReference type="ARBA" id="ARBA00022525"/>
    </source>
</evidence>
<accession>A0AAV1GY38</accession>
<dbReference type="Proteomes" id="UP001178508">
    <property type="component" value="Chromosome 17"/>
</dbReference>
<gene>
    <name evidence="7" type="ORF">XNOV1_A025177</name>
</gene>
<dbReference type="GO" id="GO:0005615">
    <property type="term" value="C:extracellular space"/>
    <property type="evidence" value="ECO:0007669"/>
    <property type="project" value="TreeGrafter"/>
</dbReference>
<evidence type="ECO:0000256" key="2">
    <source>
        <dbReference type="ARBA" id="ARBA00009122"/>
    </source>
</evidence>
<dbReference type="PANTHER" id="PTHR18820:SF1">
    <property type="entry name" value="PROTEIN LEG1 HOMOLOG"/>
    <property type="match status" value="1"/>
</dbReference>
<feature type="signal peptide" evidence="6">
    <location>
        <begin position="1"/>
        <end position="20"/>
    </location>
</feature>
<dbReference type="PANTHER" id="PTHR18820">
    <property type="entry name" value="LEG1"/>
    <property type="match status" value="1"/>
</dbReference>
<evidence type="ECO:0000256" key="4">
    <source>
        <dbReference type="ARBA" id="ARBA00022729"/>
    </source>
</evidence>
<name>A0AAV1GY38_XYRNO</name>
<evidence type="ECO:0000313" key="7">
    <source>
        <dbReference type="EMBL" id="CAJ1077348.1"/>
    </source>
</evidence>
<sequence>MLRQTVLGLLLACAVSFSRCSPFGDGGMLILWAQTASQISEFPAQDGVVTPNPWHFYSRMSLYRLVIGATDKYMGTMGTGNTDSPLWGLPLQLGWMLNSGRLGDPSGASTCGLDTGDTTCISTESWWACENYFVSVLPFLSAAQNGILGDGLQVRMQVPEGVTNYCTTYAECAAAFPDAMAKWDQFFQGLKASVDSPLPDAEKRDAILGLYWEAHMASTYASAACDAKKTHYSAQEVSFSQSWVNSAEFVSAARFQSSLDNASKFITPLPSRILKESDNPPKVPDLSDEENHTLYVFSWMNSINSIMGGTLVQAWKQSMCSADLRAKGRDMMVQLMLNPAFPTSSFVAVVSGMALSC</sequence>
<feature type="chain" id="PRO_5044021585" evidence="6">
    <location>
        <begin position="21"/>
        <end position="357"/>
    </location>
</feature>
<dbReference type="InterPro" id="IPR008499">
    <property type="entry name" value="Leg1"/>
</dbReference>
<evidence type="ECO:0000313" key="8">
    <source>
        <dbReference type="Proteomes" id="UP001178508"/>
    </source>
</evidence>
<evidence type="ECO:0000256" key="6">
    <source>
        <dbReference type="SAM" id="SignalP"/>
    </source>
</evidence>